<dbReference type="EMBL" id="JBHSKS010000003">
    <property type="protein sequence ID" value="MFC5191049.1"/>
    <property type="molecule type" value="Genomic_DNA"/>
</dbReference>
<evidence type="ECO:0008006" key="3">
    <source>
        <dbReference type="Google" id="ProtNLM"/>
    </source>
</evidence>
<dbReference type="Proteomes" id="UP001596163">
    <property type="component" value="Unassembled WGS sequence"/>
</dbReference>
<gene>
    <name evidence="1" type="ORF">ACFPIK_04675</name>
</gene>
<evidence type="ECO:0000313" key="1">
    <source>
        <dbReference type="EMBL" id="MFC5191049.1"/>
    </source>
</evidence>
<comment type="caution">
    <text evidence="1">The sequence shown here is derived from an EMBL/GenBank/DDBJ whole genome shotgun (WGS) entry which is preliminary data.</text>
</comment>
<organism evidence="1 2">
    <name type="scientific">Algoriphagus aquatilis</name>
    <dbReference type="NCBI Taxonomy" id="490186"/>
    <lineage>
        <taxon>Bacteria</taxon>
        <taxon>Pseudomonadati</taxon>
        <taxon>Bacteroidota</taxon>
        <taxon>Cytophagia</taxon>
        <taxon>Cytophagales</taxon>
        <taxon>Cyclobacteriaceae</taxon>
        <taxon>Algoriphagus</taxon>
    </lineage>
</organism>
<proteinExistence type="predicted"/>
<accession>A0ABW0BT86</accession>
<protein>
    <recommendedName>
        <fullName evidence="3">DUF481 domain-containing protein</fullName>
    </recommendedName>
</protein>
<dbReference type="RefSeq" id="WP_377912735.1">
    <property type="nucleotide sequence ID" value="NZ_JBHSKS010000003.1"/>
</dbReference>
<evidence type="ECO:0000313" key="2">
    <source>
        <dbReference type="Proteomes" id="UP001596163"/>
    </source>
</evidence>
<keyword evidence="2" id="KW-1185">Reference proteome</keyword>
<name>A0ABW0BT86_9BACT</name>
<reference evidence="2" key="1">
    <citation type="journal article" date="2019" name="Int. J. Syst. Evol. Microbiol.">
        <title>The Global Catalogue of Microorganisms (GCM) 10K type strain sequencing project: providing services to taxonomists for standard genome sequencing and annotation.</title>
        <authorList>
            <consortium name="The Broad Institute Genomics Platform"/>
            <consortium name="The Broad Institute Genome Sequencing Center for Infectious Disease"/>
            <person name="Wu L."/>
            <person name="Ma J."/>
        </authorList>
    </citation>
    <scope>NUCLEOTIDE SEQUENCE [LARGE SCALE GENOMIC DNA]</scope>
    <source>
        <strain evidence="2">CGMCC 1.7030</strain>
    </source>
</reference>
<sequence length="270" mass="30681">MKSIFTTSCKILLEGLFIPTFQKSSYLILISLVLSTNVLAQDAKPSHHFNGTITATNNGISLIPSFTLGRPAVFFDLSIGGERLSFDPMIRFGMDGKPWAFVFWGRYKVIKDKRFTLNVGLHPAFIFGDMKIMVNGKEESVMRASRFFAGEFMPTYKVSNRFSVGLYYLQGHGFNPVPPKNSNFIALNTIFSNLPLGKEIKLKMNPQLYFLRVDENTGTYVTSSFTVTKDNFPIAFQTLFNQKIKSDVPSDNFVWNLSLLYNFSNNYKRD</sequence>